<sequence>MQIFVKNLTGKTITLELESSNTIDNVKAKIQDKERIPPDQQRLIFAGKQLEDGQTLADYNIQKQSTLHLVLRLRGPCADANAEDPGTGAKEYVHIRIQRNGWERLTTVQGLKTQFSYNKILKALMKEFCCNGTVVQGPELGQVIQLQGDQRKNVSTFLVQAGIVKKDNIKIYGFKVASAKISGGLASPIPN</sequence>
<reference evidence="15 16" key="1">
    <citation type="submission" date="2025-04" db="UniProtKB">
        <authorList>
            <consortium name="RefSeq"/>
        </authorList>
    </citation>
    <scope>IDENTIFICATION</scope>
    <source>
        <tissue evidence="15 16">Fruit stalk</tissue>
    </source>
</reference>
<dbReference type="CDD" id="cd01803">
    <property type="entry name" value="Ubl_ubiquitin"/>
    <property type="match status" value="1"/>
</dbReference>
<dbReference type="FunFam" id="3.30.780.10:FF:000001">
    <property type="entry name" value="Eukaryotic translation initiation factor SUI1"/>
    <property type="match status" value="1"/>
</dbReference>
<dbReference type="PROSITE" id="PS50296">
    <property type="entry name" value="SUI1"/>
    <property type="match status" value="1"/>
</dbReference>
<dbReference type="GO" id="GO:0003743">
    <property type="term" value="F:translation initiation factor activity"/>
    <property type="evidence" value="ECO:0007669"/>
    <property type="project" value="InterPro"/>
</dbReference>
<name>A0A6P5WLF1_DURZI</name>
<keyword evidence="7" id="KW-1017">Isopeptide bond</keyword>
<dbReference type="PROSITE" id="PS50053">
    <property type="entry name" value="UBIQUITIN_2"/>
    <property type="match status" value="1"/>
</dbReference>
<evidence type="ECO:0000256" key="9">
    <source>
        <dbReference type="ARBA" id="ARBA00022845"/>
    </source>
</evidence>
<keyword evidence="14" id="KW-1185">Reference proteome</keyword>
<evidence type="ECO:0000256" key="3">
    <source>
        <dbReference type="ARBA" id="ARBA00004496"/>
    </source>
</evidence>
<feature type="domain" description="SUI1" evidence="13">
    <location>
        <begin position="98"/>
        <end position="162"/>
    </location>
</feature>
<dbReference type="GeneID" id="111275710"/>
<evidence type="ECO:0000256" key="10">
    <source>
        <dbReference type="ARBA" id="ARBA00022917"/>
    </source>
</evidence>
<dbReference type="InterPro" id="IPR001950">
    <property type="entry name" value="SUI1"/>
</dbReference>
<dbReference type="GO" id="GO:0005634">
    <property type="term" value="C:nucleus"/>
    <property type="evidence" value="ECO:0007669"/>
    <property type="project" value="UniProtKB-SubCell"/>
</dbReference>
<evidence type="ECO:0000256" key="7">
    <source>
        <dbReference type="ARBA" id="ARBA00022499"/>
    </source>
</evidence>
<evidence type="ECO:0000313" key="15">
    <source>
        <dbReference type="RefSeq" id="XP_022716945.1"/>
    </source>
</evidence>
<keyword evidence="9" id="KW-0810">Translation regulation</keyword>
<comment type="function">
    <text evidence="1">Probably involved in translation.</text>
</comment>
<protein>
    <submittedName>
        <fullName evidence="15 16">Protein translation factor SUI1 homolog 2-like</fullName>
    </submittedName>
</protein>
<evidence type="ECO:0000256" key="6">
    <source>
        <dbReference type="ARBA" id="ARBA00022490"/>
    </source>
</evidence>
<feature type="domain" description="Ubiquitin-like" evidence="12">
    <location>
        <begin position="1"/>
        <end position="76"/>
    </location>
</feature>
<dbReference type="Proteomes" id="UP000515121">
    <property type="component" value="Unplaced"/>
</dbReference>
<dbReference type="GO" id="GO:0005737">
    <property type="term" value="C:cytoplasm"/>
    <property type="evidence" value="ECO:0007669"/>
    <property type="project" value="UniProtKB-SubCell"/>
</dbReference>
<dbReference type="RefSeq" id="XP_022716945.1">
    <property type="nucleotide sequence ID" value="XM_022861210.1"/>
</dbReference>
<evidence type="ECO:0000256" key="8">
    <source>
        <dbReference type="ARBA" id="ARBA00022786"/>
    </source>
</evidence>
<evidence type="ECO:0000259" key="13">
    <source>
        <dbReference type="PROSITE" id="PS50296"/>
    </source>
</evidence>
<keyword evidence="8" id="KW-0833">Ubl conjugation pathway</keyword>
<comment type="similarity">
    <text evidence="5">Belongs to the ubiquitin family.</text>
</comment>
<dbReference type="Pfam" id="PF01253">
    <property type="entry name" value="SUI1"/>
    <property type="match status" value="1"/>
</dbReference>
<accession>A0A6P5WLF1</accession>
<dbReference type="InterPro" id="IPR036877">
    <property type="entry name" value="SUI1_dom_sf"/>
</dbReference>
<evidence type="ECO:0000256" key="1">
    <source>
        <dbReference type="ARBA" id="ARBA00003130"/>
    </source>
</evidence>
<dbReference type="InterPro" id="IPR050158">
    <property type="entry name" value="Ubiquitin_ubiquitin-like"/>
</dbReference>
<dbReference type="InterPro" id="IPR029071">
    <property type="entry name" value="Ubiquitin-like_domsf"/>
</dbReference>
<dbReference type="Gene3D" id="3.10.20.90">
    <property type="entry name" value="Phosphatidylinositol 3-kinase Catalytic Subunit, Chain A, domain 1"/>
    <property type="match status" value="1"/>
</dbReference>
<evidence type="ECO:0000313" key="16">
    <source>
        <dbReference type="RefSeq" id="XP_022716946.1"/>
    </source>
</evidence>
<dbReference type="InterPro" id="IPR005874">
    <property type="entry name" value="SUI1_euk"/>
</dbReference>
<evidence type="ECO:0000256" key="11">
    <source>
        <dbReference type="ARBA" id="ARBA00023242"/>
    </source>
</evidence>
<organism evidence="14 15">
    <name type="scientific">Durio zibethinus</name>
    <name type="common">Durian</name>
    <dbReference type="NCBI Taxonomy" id="66656"/>
    <lineage>
        <taxon>Eukaryota</taxon>
        <taxon>Viridiplantae</taxon>
        <taxon>Streptophyta</taxon>
        <taxon>Embryophyta</taxon>
        <taxon>Tracheophyta</taxon>
        <taxon>Spermatophyta</taxon>
        <taxon>Magnoliopsida</taxon>
        <taxon>eudicotyledons</taxon>
        <taxon>Gunneridae</taxon>
        <taxon>Pentapetalae</taxon>
        <taxon>rosids</taxon>
        <taxon>malvids</taxon>
        <taxon>Malvales</taxon>
        <taxon>Malvaceae</taxon>
        <taxon>Helicteroideae</taxon>
        <taxon>Durio</taxon>
    </lineage>
</organism>
<dbReference type="SUPFAM" id="SSF55159">
    <property type="entry name" value="eIF1-like"/>
    <property type="match status" value="1"/>
</dbReference>
<dbReference type="InterPro" id="IPR019956">
    <property type="entry name" value="Ubiquitin_dom"/>
</dbReference>
<keyword evidence="6" id="KW-0963">Cytoplasm</keyword>
<dbReference type="Pfam" id="PF00240">
    <property type="entry name" value="ubiquitin"/>
    <property type="match status" value="1"/>
</dbReference>
<dbReference type="RefSeq" id="XP_022716946.1">
    <property type="nucleotide sequence ID" value="XM_022861211.1"/>
</dbReference>
<comment type="similarity">
    <text evidence="4">Belongs to the SUI1 family.</text>
</comment>
<dbReference type="PROSITE" id="PS00299">
    <property type="entry name" value="UBIQUITIN_1"/>
    <property type="match status" value="1"/>
</dbReference>
<dbReference type="GO" id="GO:0006417">
    <property type="term" value="P:regulation of translation"/>
    <property type="evidence" value="ECO:0007669"/>
    <property type="project" value="UniProtKB-KW"/>
</dbReference>
<proteinExistence type="inferred from homology"/>
<dbReference type="InterPro" id="IPR019954">
    <property type="entry name" value="Ubiquitin_CS"/>
</dbReference>
<evidence type="ECO:0000256" key="5">
    <source>
        <dbReference type="ARBA" id="ARBA00008430"/>
    </source>
</evidence>
<evidence type="ECO:0000313" key="14">
    <source>
        <dbReference type="Proteomes" id="UP000515121"/>
    </source>
</evidence>
<dbReference type="Gene3D" id="3.30.780.10">
    <property type="entry name" value="SUI1-like domain"/>
    <property type="match status" value="1"/>
</dbReference>
<dbReference type="SMART" id="SM00213">
    <property type="entry name" value="UBQ"/>
    <property type="match status" value="1"/>
</dbReference>
<dbReference type="KEGG" id="dzi:111275710"/>
<evidence type="ECO:0000256" key="2">
    <source>
        <dbReference type="ARBA" id="ARBA00004123"/>
    </source>
</evidence>
<keyword evidence="11" id="KW-0539">Nucleus</keyword>
<evidence type="ECO:0000259" key="12">
    <source>
        <dbReference type="PROSITE" id="PS50053"/>
    </source>
</evidence>
<dbReference type="PRINTS" id="PR00348">
    <property type="entry name" value="UBIQUITIN"/>
</dbReference>
<dbReference type="OrthoDB" id="417450at2759"/>
<evidence type="ECO:0000256" key="4">
    <source>
        <dbReference type="ARBA" id="ARBA00005422"/>
    </source>
</evidence>
<dbReference type="FunFam" id="3.10.20.90:FF:000016">
    <property type="entry name" value="Polyubiquitin 3"/>
    <property type="match status" value="1"/>
</dbReference>
<dbReference type="SUPFAM" id="SSF54236">
    <property type="entry name" value="Ubiquitin-like"/>
    <property type="match status" value="1"/>
</dbReference>
<dbReference type="CDD" id="cd11566">
    <property type="entry name" value="eIF1_SUI1"/>
    <property type="match status" value="1"/>
</dbReference>
<comment type="subcellular location">
    <subcellularLocation>
        <location evidence="3">Cytoplasm</location>
    </subcellularLocation>
    <subcellularLocation>
        <location evidence="2">Nucleus</location>
    </subcellularLocation>
</comment>
<dbReference type="AlphaFoldDB" id="A0A6P5WLF1"/>
<dbReference type="InterPro" id="IPR000626">
    <property type="entry name" value="Ubiquitin-like_dom"/>
</dbReference>
<keyword evidence="10" id="KW-0648">Protein biosynthesis</keyword>
<dbReference type="GO" id="GO:0003729">
    <property type="term" value="F:mRNA binding"/>
    <property type="evidence" value="ECO:0007669"/>
    <property type="project" value="UniProtKB-ARBA"/>
</dbReference>
<gene>
    <name evidence="15 16" type="primary">LOC111275710</name>
</gene>
<dbReference type="PANTHER" id="PTHR10666">
    <property type="entry name" value="UBIQUITIN"/>
    <property type="match status" value="1"/>
</dbReference>